<evidence type="ECO:0000256" key="6">
    <source>
        <dbReference type="ARBA" id="ARBA00023136"/>
    </source>
</evidence>
<evidence type="ECO:0000259" key="9">
    <source>
        <dbReference type="Pfam" id="PF00324"/>
    </source>
</evidence>
<keyword evidence="5 8" id="KW-1133">Transmembrane helix</keyword>
<dbReference type="STRING" id="1450537.A0A395HN96"/>
<dbReference type="GeneID" id="37204425"/>
<evidence type="ECO:0000256" key="4">
    <source>
        <dbReference type="ARBA" id="ARBA00022970"/>
    </source>
</evidence>
<dbReference type="OrthoDB" id="3900342at2759"/>
<dbReference type="RefSeq" id="XP_025548576.1">
    <property type="nucleotide sequence ID" value="XM_025700136.1"/>
</dbReference>
<evidence type="ECO:0000256" key="3">
    <source>
        <dbReference type="ARBA" id="ARBA00022692"/>
    </source>
</evidence>
<dbReference type="PROSITE" id="PS00218">
    <property type="entry name" value="AMINO_ACID_PERMEASE_1"/>
    <property type="match status" value="1"/>
</dbReference>
<accession>A0A395HN96</accession>
<gene>
    <name evidence="10" type="ORF">BO97DRAFT_472460</name>
</gene>
<dbReference type="FunFam" id="1.20.1740.10:FF:000070">
    <property type="entry name" value="Amino acid transporter (Eurofung)"/>
    <property type="match status" value="1"/>
</dbReference>
<evidence type="ECO:0000313" key="11">
    <source>
        <dbReference type="Proteomes" id="UP000248961"/>
    </source>
</evidence>
<dbReference type="InterPro" id="IPR004840">
    <property type="entry name" value="Amino_acid_permease_CS"/>
</dbReference>
<dbReference type="InterPro" id="IPR004841">
    <property type="entry name" value="AA-permease/SLC12A_dom"/>
</dbReference>
<name>A0A395HN96_ASPHC</name>
<protein>
    <submittedName>
        <fullName evidence="10">Arginine permease</fullName>
    </submittedName>
</protein>
<feature type="transmembrane region" description="Helical" evidence="8">
    <location>
        <begin position="115"/>
        <end position="136"/>
    </location>
</feature>
<dbReference type="Pfam" id="PF00324">
    <property type="entry name" value="AA_permease"/>
    <property type="match status" value="1"/>
</dbReference>
<evidence type="ECO:0000256" key="7">
    <source>
        <dbReference type="SAM" id="MobiDB-lite"/>
    </source>
</evidence>
<feature type="transmembrane region" description="Helical" evidence="8">
    <location>
        <begin position="265"/>
        <end position="286"/>
    </location>
</feature>
<feature type="transmembrane region" description="Helical" evidence="8">
    <location>
        <begin position="48"/>
        <end position="69"/>
    </location>
</feature>
<feature type="transmembrane region" description="Helical" evidence="8">
    <location>
        <begin position="190"/>
        <end position="208"/>
    </location>
</feature>
<dbReference type="EMBL" id="KZ824304">
    <property type="protein sequence ID" value="RAL09422.1"/>
    <property type="molecule type" value="Genomic_DNA"/>
</dbReference>
<feature type="domain" description="Amino acid permease/ SLC12A" evidence="9">
    <location>
        <begin position="47"/>
        <end position="497"/>
    </location>
</feature>
<reference evidence="10 11" key="1">
    <citation type="submission" date="2018-02" db="EMBL/GenBank/DDBJ databases">
        <title>The genomes of Aspergillus section Nigri reveals drivers in fungal speciation.</title>
        <authorList>
            <consortium name="DOE Joint Genome Institute"/>
            <person name="Vesth T.C."/>
            <person name="Nybo J."/>
            <person name="Theobald S."/>
            <person name="Brandl J."/>
            <person name="Frisvad J.C."/>
            <person name="Nielsen K.F."/>
            <person name="Lyhne E.K."/>
            <person name="Kogle M.E."/>
            <person name="Kuo A."/>
            <person name="Riley R."/>
            <person name="Clum A."/>
            <person name="Nolan M."/>
            <person name="Lipzen A."/>
            <person name="Salamov A."/>
            <person name="Henrissat B."/>
            <person name="Wiebenga A."/>
            <person name="De vries R.P."/>
            <person name="Grigoriev I.V."/>
            <person name="Mortensen U.H."/>
            <person name="Andersen M.R."/>
            <person name="Baker S.E."/>
        </authorList>
    </citation>
    <scope>NUCLEOTIDE SEQUENCE [LARGE SCALE GENOMIC DNA]</scope>
    <source>
        <strain evidence="10 11">CBS 101889</strain>
    </source>
</reference>
<feature type="transmembrane region" description="Helical" evidence="8">
    <location>
        <begin position="75"/>
        <end position="95"/>
    </location>
</feature>
<dbReference type="PANTHER" id="PTHR43341">
    <property type="entry name" value="AMINO ACID PERMEASE"/>
    <property type="match status" value="1"/>
</dbReference>
<dbReference type="Proteomes" id="UP000248961">
    <property type="component" value="Unassembled WGS sequence"/>
</dbReference>
<dbReference type="Gene3D" id="1.20.1740.10">
    <property type="entry name" value="Amino acid/polyamine transporter I"/>
    <property type="match status" value="1"/>
</dbReference>
<feature type="transmembrane region" description="Helical" evidence="8">
    <location>
        <begin position="156"/>
        <end position="178"/>
    </location>
</feature>
<proteinExistence type="predicted"/>
<dbReference type="InterPro" id="IPR050524">
    <property type="entry name" value="APC_YAT"/>
</dbReference>
<sequence length="533" mass="58185">MDDGSSAPAYETSSSKEKHLEPTAGWASPDIDYGAETDLHRSLSTRHLTMIALGSSIGMGLWLGSGTSLANGGPAAMFIGYLLSGTMIWSVSHSIGEMAVMYPLPSAFTQWTSIFIDRSMAFCLGWAYWFSYWITIANELQGVVTVLSFWTDKVPTAAWISIFWVVVILVNIVAVKFFGEVEVAASSIKFGWIFVVIISCIVISAGGAPNEGPIGFRYWNSMPFTNGFKGFLSVMPTCIFAMSGSENAALVAAETDNPRKAVPRAVGSIWLRLSLFYILGSLMVTITVSPTDENLFGGTGVNASPFVIAYRNAGLAPLAHIMNAVIFVSVLSTGSISAYGGSRTLMGLTHLNMAPKIFGKADKQGRPIAGLAITLLIGGGLAYLNVSNSGAEVFTWFSSLTSLFTLFGWGTICLSHLRMRYAWKVQGRSVQDLPWKSWTYPYGAIWGLFWCVLLIIAEFYLSLWPLHGNPNAKDFFANYVSVVAIVVLYLAARCYYRGPWWVDARTIDLDAPRRFYVDGHDLRGSSGMKDPLL</sequence>
<dbReference type="VEuPathDB" id="FungiDB:BO97DRAFT_472460"/>
<keyword evidence="3 8" id="KW-0812">Transmembrane</keyword>
<dbReference type="PANTHER" id="PTHR43341:SF37">
    <property type="entry name" value="AMINO ACID TRANSPORTER (EUROFUNG)"/>
    <property type="match status" value="1"/>
</dbReference>
<feature type="transmembrane region" description="Helical" evidence="8">
    <location>
        <begin position="367"/>
        <end position="384"/>
    </location>
</feature>
<evidence type="ECO:0000256" key="1">
    <source>
        <dbReference type="ARBA" id="ARBA00004141"/>
    </source>
</evidence>
<keyword evidence="2" id="KW-0813">Transport</keyword>
<feature type="transmembrane region" description="Helical" evidence="8">
    <location>
        <begin position="321"/>
        <end position="346"/>
    </location>
</feature>
<keyword evidence="11" id="KW-1185">Reference proteome</keyword>
<feature type="region of interest" description="Disordered" evidence="7">
    <location>
        <begin position="1"/>
        <end position="23"/>
    </location>
</feature>
<evidence type="ECO:0000256" key="2">
    <source>
        <dbReference type="ARBA" id="ARBA00022448"/>
    </source>
</evidence>
<keyword evidence="4" id="KW-0029">Amino-acid transport</keyword>
<dbReference type="GO" id="GO:0015171">
    <property type="term" value="F:amino acid transmembrane transporter activity"/>
    <property type="evidence" value="ECO:0007669"/>
    <property type="project" value="TreeGrafter"/>
</dbReference>
<evidence type="ECO:0000313" key="10">
    <source>
        <dbReference type="EMBL" id="RAL09422.1"/>
    </source>
</evidence>
<dbReference type="AlphaFoldDB" id="A0A395HN96"/>
<feature type="transmembrane region" description="Helical" evidence="8">
    <location>
        <begin position="228"/>
        <end position="253"/>
    </location>
</feature>
<dbReference type="GO" id="GO:0016020">
    <property type="term" value="C:membrane"/>
    <property type="evidence" value="ECO:0007669"/>
    <property type="project" value="UniProtKB-SubCell"/>
</dbReference>
<feature type="transmembrane region" description="Helical" evidence="8">
    <location>
        <begin position="438"/>
        <end position="463"/>
    </location>
</feature>
<organism evidence="10 11">
    <name type="scientific">Aspergillus homomorphus (strain CBS 101889)</name>
    <dbReference type="NCBI Taxonomy" id="1450537"/>
    <lineage>
        <taxon>Eukaryota</taxon>
        <taxon>Fungi</taxon>
        <taxon>Dikarya</taxon>
        <taxon>Ascomycota</taxon>
        <taxon>Pezizomycotina</taxon>
        <taxon>Eurotiomycetes</taxon>
        <taxon>Eurotiomycetidae</taxon>
        <taxon>Eurotiales</taxon>
        <taxon>Aspergillaceae</taxon>
        <taxon>Aspergillus</taxon>
        <taxon>Aspergillus subgen. Circumdati</taxon>
    </lineage>
</organism>
<evidence type="ECO:0000256" key="5">
    <source>
        <dbReference type="ARBA" id="ARBA00022989"/>
    </source>
</evidence>
<dbReference type="PIRSF" id="PIRSF006060">
    <property type="entry name" value="AA_transporter"/>
    <property type="match status" value="1"/>
</dbReference>
<feature type="transmembrane region" description="Helical" evidence="8">
    <location>
        <begin position="396"/>
        <end position="417"/>
    </location>
</feature>
<evidence type="ECO:0000256" key="8">
    <source>
        <dbReference type="SAM" id="Phobius"/>
    </source>
</evidence>
<keyword evidence="6 8" id="KW-0472">Membrane</keyword>
<feature type="transmembrane region" description="Helical" evidence="8">
    <location>
        <begin position="475"/>
        <end position="496"/>
    </location>
</feature>
<comment type="subcellular location">
    <subcellularLocation>
        <location evidence="1">Membrane</location>
        <topology evidence="1">Multi-pass membrane protein</topology>
    </subcellularLocation>
</comment>